<dbReference type="InterPro" id="IPR047666">
    <property type="entry name" value="ANR_neg_reg"/>
</dbReference>
<evidence type="ECO:0008006" key="3">
    <source>
        <dbReference type="Google" id="ProtNLM"/>
    </source>
</evidence>
<accession>A0ABP2NUJ6</accession>
<sequence length="118" mass="13716">MNLLKTATWRQKHAKSFYKNTEIGSNGKPIHGEKQHENKFIAFRTASETAAEAERAEQYLKAAQFWRKAYQLAPSTPDEDWCFARADRCFKAAIETGAIKVRKSRQLDFKDFWEKGNE</sequence>
<evidence type="ECO:0000313" key="2">
    <source>
        <dbReference type="Proteomes" id="UP000003778"/>
    </source>
</evidence>
<gene>
    <name evidence="1" type="ORF">HMPREF1119_1006</name>
</gene>
<comment type="caution">
    <text evidence="1">The sequence shown here is derived from an EMBL/GenBank/DDBJ whole genome shotgun (WGS) entry which is preliminary data.</text>
</comment>
<name>A0ABP2NUJ6_HAEPA</name>
<protein>
    <recommendedName>
        <fullName evidence="3">ANR family transcriptional regulator</fullName>
    </recommendedName>
</protein>
<evidence type="ECO:0000313" key="1">
    <source>
        <dbReference type="EMBL" id="EIJ28538.1"/>
    </source>
</evidence>
<dbReference type="EMBL" id="AJTC01000042">
    <property type="protein sequence ID" value="EIJ28538.1"/>
    <property type="molecule type" value="Genomic_DNA"/>
</dbReference>
<organism evidence="1 2">
    <name type="scientific">Haemophilus parainfluenzae HK2019</name>
    <dbReference type="NCBI Taxonomy" id="1095746"/>
    <lineage>
        <taxon>Bacteria</taxon>
        <taxon>Pseudomonadati</taxon>
        <taxon>Pseudomonadota</taxon>
        <taxon>Gammaproteobacteria</taxon>
        <taxon>Pasteurellales</taxon>
        <taxon>Pasteurellaceae</taxon>
        <taxon>Haemophilus</taxon>
    </lineage>
</organism>
<reference evidence="1 2" key="1">
    <citation type="submission" date="2012-04" db="EMBL/GenBank/DDBJ databases">
        <authorList>
            <person name="Durkin A.S."/>
            <person name="McCorrison J."/>
            <person name="Torralba M."/>
            <person name="Gillis M."/>
            <person name="Methe B."/>
            <person name="Sutton G."/>
            <person name="Nelson K.E."/>
        </authorList>
    </citation>
    <scope>NUCLEOTIDE SEQUENCE [LARGE SCALE GENOMIC DNA]</scope>
    <source>
        <strain evidence="1 2">HK2019</strain>
    </source>
</reference>
<dbReference type="NCBIfam" id="NF033650">
    <property type="entry name" value="ANR_neg_reg"/>
    <property type="match status" value="1"/>
</dbReference>
<keyword evidence="2" id="KW-1185">Reference proteome</keyword>
<dbReference type="Proteomes" id="UP000003778">
    <property type="component" value="Unassembled WGS sequence"/>
</dbReference>
<proteinExistence type="predicted"/>